<keyword evidence="1" id="KW-0805">Transcription regulation</keyword>
<name>A0ABT0M4R0_9RHOB</name>
<keyword evidence="3" id="KW-0804">Transcription</keyword>
<evidence type="ECO:0000313" key="5">
    <source>
        <dbReference type="EMBL" id="MCL1629837.1"/>
    </source>
</evidence>
<proteinExistence type="predicted"/>
<dbReference type="Pfam" id="PF00356">
    <property type="entry name" value="LacI"/>
    <property type="match status" value="1"/>
</dbReference>
<keyword evidence="6" id="KW-1185">Reference proteome</keyword>
<dbReference type="PROSITE" id="PS50932">
    <property type="entry name" value="HTH_LACI_2"/>
    <property type="match status" value="1"/>
</dbReference>
<organism evidence="5 6">
    <name type="scientific">Roseinatronobacter domitianus</name>
    <dbReference type="NCBI Taxonomy" id="2940293"/>
    <lineage>
        <taxon>Bacteria</taxon>
        <taxon>Pseudomonadati</taxon>
        <taxon>Pseudomonadota</taxon>
        <taxon>Alphaproteobacteria</taxon>
        <taxon>Rhodobacterales</taxon>
        <taxon>Paracoccaceae</taxon>
        <taxon>Roseinatronobacter</taxon>
    </lineage>
</organism>
<dbReference type="SUPFAM" id="SSF53822">
    <property type="entry name" value="Periplasmic binding protein-like I"/>
    <property type="match status" value="1"/>
</dbReference>
<evidence type="ECO:0000256" key="2">
    <source>
        <dbReference type="ARBA" id="ARBA00023125"/>
    </source>
</evidence>
<dbReference type="InterPro" id="IPR028082">
    <property type="entry name" value="Peripla_BP_I"/>
</dbReference>
<evidence type="ECO:0000256" key="3">
    <source>
        <dbReference type="ARBA" id="ARBA00023163"/>
    </source>
</evidence>
<dbReference type="Gene3D" id="1.10.260.40">
    <property type="entry name" value="lambda repressor-like DNA-binding domains"/>
    <property type="match status" value="1"/>
</dbReference>
<dbReference type="InterPro" id="IPR010982">
    <property type="entry name" value="Lambda_DNA-bd_dom_sf"/>
</dbReference>
<protein>
    <submittedName>
        <fullName evidence="5">LacI family transcriptional regulator</fullName>
    </submittedName>
</protein>
<dbReference type="PANTHER" id="PTHR30146:SF138">
    <property type="entry name" value="TRANSCRIPTIONAL REGULATORY PROTEIN"/>
    <property type="match status" value="1"/>
</dbReference>
<dbReference type="InterPro" id="IPR000843">
    <property type="entry name" value="HTH_LacI"/>
</dbReference>
<accession>A0ABT0M4R0</accession>
<sequence>MTKRSKPTLIDIAAACDTSIATVSRALSKPGLVQPETLERVRAVAASMGYVPNRRARALVSGRSNTVGVAVPTLASPIFSACLQEMQKALSVNGYQLLIASHEYDPAAEAAALAQLISHGVDALVVVGAGRPQATWALIDSAEVPLVQLWEGRAGFDSVLVDNRHAGELAARHLLELGHSRIGVICGERTINDRQAARVAGIRDTLNAAGLDLPERLISEQAPNVMAGRSGCAALLEQAPRPTAIIGAMDMLAMGAMLEAQARGLDVPGKMSLVGIDNIDVSAHLSPALTTVDIPATLIGAEAAAMVLRRLASDNHEHEKVVLPIGIVARRSTGPYPMRSDA</sequence>
<comment type="caution">
    <text evidence="5">The sequence shown here is derived from an EMBL/GenBank/DDBJ whole genome shotgun (WGS) entry which is preliminary data.</text>
</comment>
<evidence type="ECO:0000313" key="6">
    <source>
        <dbReference type="Proteomes" id="UP001202550"/>
    </source>
</evidence>
<dbReference type="SUPFAM" id="SSF47413">
    <property type="entry name" value="lambda repressor-like DNA-binding domains"/>
    <property type="match status" value="1"/>
</dbReference>
<gene>
    <name evidence="5" type="ORF">M3N55_13950</name>
</gene>
<dbReference type="CDD" id="cd01392">
    <property type="entry name" value="HTH_LacI"/>
    <property type="match status" value="1"/>
</dbReference>
<dbReference type="Gene3D" id="3.40.50.2300">
    <property type="match status" value="2"/>
</dbReference>
<dbReference type="SMART" id="SM00354">
    <property type="entry name" value="HTH_LACI"/>
    <property type="match status" value="1"/>
</dbReference>
<dbReference type="Pfam" id="PF13377">
    <property type="entry name" value="Peripla_BP_3"/>
    <property type="match status" value="1"/>
</dbReference>
<feature type="domain" description="HTH lacI-type" evidence="4">
    <location>
        <begin position="7"/>
        <end position="61"/>
    </location>
</feature>
<evidence type="ECO:0000259" key="4">
    <source>
        <dbReference type="PROSITE" id="PS50932"/>
    </source>
</evidence>
<dbReference type="RefSeq" id="WP_249060107.1">
    <property type="nucleotide sequence ID" value="NZ_JALZWP010000017.1"/>
</dbReference>
<keyword evidence="2" id="KW-0238">DNA-binding</keyword>
<dbReference type="Proteomes" id="UP001202550">
    <property type="component" value="Unassembled WGS sequence"/>
</dbReference>
<dbReference type="EMBL" id="JALZWP010000017">
    <property type="protein sequence ID" value="MCL1629837.1"/>
    <property type="molecule type" value="Genomic_DNA"/>
</dbReference>
<evidence type="ECO:0000256" key="1">
    <source>
        <dbReference type="ARBA" id="ARBA00023015"/>
    </source>
</evidence>
<dbReference type="InterPro" id="IPR046335">
    <property type="entry name" value="LacI/GalR-like_sensor"/>
</dbReference>
<dbReference type="PANTHER" id="PTHR30146">
    <property type="entry name" value="LACI-RELATED TRANSCRIPTIONAL REPRESSOR"/>
    <property type="match status" value="1"/>
</dbReference>
<reference evidence="5 6" key="1">
    <citation type="submission" date="2022-05" db="EMBL/GenBank/DDBJ databases">
        <title>Seasonal and diel survey of microbial diversity of the Tyrrhenian coast.</title>
        <authorList>
            <person name="Gattoni G."/>
            <person name="Corral P."/>
        </authorList>
    </citation>
    <scope>NUCLEOTIDE SEQUENCE [LARGE SCALE GENOMIC DNA]</scope>
    <source>
        <strain evidence="5 6">V10</strain>
    </source>
</reference>